<proteinExistence type="predicted"/>
<dbReference type="InterPro" id="IPR000477">
    <property type="entry name" value="RT_dom"/>
</dbReference>
<dbReference type="InterPro" id="IPR043502">
    <property type="entry name" value="DNA/RNA_pol_sf"/>
</dbReference>
<dbReference type="SUPFAM" id="SSF56672">
    <property type="entry name" value="DNA/RNA polymerases"/>
    <property type="match status" value="1"/>
</dbReference>
<dbReference type="Pfam" id="PF00078">
    <property type="entry name" value="RVT_1"/>
    <property type="match status" value="1"/>
</dbReference>
<dbReference type="EMBL" id="GGMS01013185">
    <property type="protein sequence ID" value="MBY82388.1"/>
    <property type="molecule type" value="Transcribed_RNA"/>
</dbReference>
<dbReference type="InterPro" id="IPR043128">
    <property type="entry name" value="Rev_trsase/Diguanyl_cyclase"/>
</dbReference>
<dbReference type="AlphaFoldDB" id="A0A2S2QXC9"/>
<dbReference type="GO" id="GO:0071897">
    <property type="term" value="P:DNA biosynthetic process"/>
    <property type="evidence" value="ECO:0007669"/>
    <property type="project" value="UniProtKB-ARBA"/>
</dbReference>
<dbReference type="PROSITE" id="PS50878">
    <property type="entry name" value="RT_POL"/>
    <property type="match status" value="1"/>
</dbReference>
<sequence length="188" mass="22361">MSHHYKGDPTNTENYRGISLLDTTYKVLTTDLLNRIEKYASEIIGEYQCGFRKGKSTSDHIFIIRQTMEKYYEYDKDLYMIFIDFKQAYDSINRNQLWIALEDYGFPRKPVRLIRNCNSNTFCRVRYLGETSTQFEVRNRLRQGDSLSPTLFNQALERVIREMQNSREMEMLGRNTWLAYVDDIVILG</sequence>
<dbReference type="Gene3D" id="3.30.70.270">
    <property type="match status" value="1"/>
</dbReference>
<dbReference type="PANTHER" id="PTHR19446">
    <property type="entry name" value="REVERSE TRANSCRIPTASES"/>
    <property type="match status" value="1"/>
</dbReference>
<evidence type="ECO:0000259" key="1">
    <source>
        <dbReference type="PROSITE" id="PS50878"/>
    </source>
</evidence>
<evidence type="ECO:0000313" key="2">
    <source>
        <dbReference type="EMBL" id="MBY82388.1"/>
    </source>
</evidence>
<accession>A0A2S2QXC9</accession>
<gene>
    <name evidence="2" type="primary">Pol_8</name>
    <name evidence="2" type="ORF">g.6859</name>
</gene>
<dbReference type="CDD" id="cd01650">
    <property type="entry name" value="RT_nLTR_like"/>
    <property type="match status" value="1"/>
</dbReference>
<dbReference type="OrthoDB" id="6627741at2759"/>
<reference evidence="2" key="1">
    <citation type="submission" date="2018-04" db="EMBL/GenBank/DDBJ databases">
        <title>Transcriptome assembly of Sipha flava.</title>
        <authorList>
            <person name="Scully E.D."/>
            <person name="Geib S.M."/>
            <person name="Palmer N.A."/>
            <person name="Koch K."/>
            <person name="Bradshaw J."/>
            <person name="Heng-Moss T."/>
            <person name="Sarath G."/>
        </authorList>
    </citation>
    <scope>NUCLEOTIDE SEQUENCE</scope>
</reference>
<organism evidence="2">
    <name type="scientific">Sipha flava</name>
    <name type="common">yellow sugarcane aphid</name>
    <dbReference type="NCBI Taxonomy" id="143950"/>
    <lineage>
        <taxon>Eukaryota</taxon>
        <taxon>Metazoa</taxon>
        <taxon>Ecdysozoa</taxon>
        <taxon>Arthropoda</taxon>
        <taxon>Hexapoda</taxon>
        <taxon>Insecta</taxon>
        <taxon>Pterygota</taxon>
        <taxon>Neoptera</taxon>
        <taxon>Paraneoptera</taxon>
        <taxon>Hemiptera</taxon>
        <taxon>Sternorrhyncha</taxon>
        <taxon>Aphidomorpha</taxon>
        <taxon>Aphidoidea</taxon>
        <taxon>Aphididae</taxon>
        <taxon>Sipha</taxon>
    </lineage>
</organism>
<protein>
    <submittedName>
        <fullName evidence="2">Retrovirus-related Pol polyprotein LINE-1</fullName>
    </submittedName>
</protein>
<name>A0A2S2QXC9_9HEMI</name>
<feature type="domain" description="Reverse transcriptase" evidence="1">
    <location>
        <begin position="1"/>
        <end position="188"/>
    </location>
</feature>